<sequence length="54" mass="5537">MKKIRLFLTGLLLVVTAAAYAQDITVSGTVTDAATGEVIVGASVVLKGSTTQWA</sequence>
<dbReference type="EMBL" id="DVHI01000038">
    <property type="protein sequence ID" value="HIR62485.1"/>
    <property type="molecule type" value="Genomic_DNA"/>
</dbReference>
<organism evidence="2 3">
    <name type="scientific">Candidatus Coprenecus avistercoris</name>
    <dbReference type="NCBI Taxonomy" id="2840730"/>
    <lineage>
        <taxon>Bacteria</taxon>
        <taxon>Pseudomonadati</taxon>
        <taxon>Bacteroidota</taxon>
        <taxon>Bacteroidia</taxon>
        <taxon>Bacteroidales</taxon>
        <taxon>Rikenellaceae</taxon>
        <taxon>Rikenellaceae incertae sedis</taxon>
        <taxon>Candidatus Coprenecus</taxon>
    </lineage>
</organism>
<evidence type="ECO:0000256" key="1">
    <source>
        <dbReference type="SAM" id="SignalP"/>
    </source>
</evidence>
<gene>
    <name evidence="2" type="ORF">IAC94_03055</name>
</gene>
<comment type="caution">
    <text evidence="2">The sequence shown here is derived from an EMBL/GenBank/DDBJ whole genome shotgun (WGS) entry which is preliminary data.</text>
</comment>
<dbReference type="AlphaFoldDB" id="A0A9D1J6C7"/>
<reference evidence="2" key="2">
    <citation type="journal article" date="2021" name="PeerJ">
        <title>Extensive microbial diversity within the chicken gut microbiome revealed by metagenomics and culture.</title>
        <authorList>
            <person name="Gilroy R."/>
            <person name="Ravi A."/>
            <person name="Getino M."/>
            <person name="Pursley I."/>
            <person name="Horton D.L."/>
            <person name="Alikhan N.F."/>
            <person name="Baker D."/>
            <person name="Gharbi K."/>
            <person name="Hall N."/>
            <person name="Watson M."/>
            <person name="Adriaenssens E.M."/>
            <person name="Foster-Nyarko E."/>
            <person name="Jarju S."/>
            <person name="Secka A."/>
            <person name="Antonio M."/>
            <person name="Oren A."/>
            <person name="Chaudhuri R.R."/>
            <person name="La Ragione R."/>
            <person name="Hildebrand F."/>
            <person name="Pallen M.J."/>
        </authorList>
    </citation>
    <scope>NUCLEOTIDE SEQUENCE</scope>
    <source>
        <strain evidence="2">ChiHjej13B12-12457</strain>
    </source>
</reference>
<dbReference type="InterPro" id="IPR008969">
    <property type="entry name" value="CarboxyPept-like_regulatory"/>
</dbReference>
<feature type="signal peptide" evidence="1">
    <location>
        <begin position="1"/>
        <end position="21"/>
    </location>
</feature>
<protein>
    <submittedName>
        <fullName evidence="2">Uncharacterized protein</fullName>
    </submittedName>
</protein>
<feature type="non-terminal residue" evidence="2">
    <location>
        <position position="54"/>
    </location>
</feature>
<dbReference type="SUPFAM" id="SSF49464">
    <property type="entry name" value="Carboxypeptidase regulatory domain-like"/>
    <property type="match status" value="1"/>
</dbReference>
<keyword evidence="1" id="KW-0732">Signal</keyword>
<evidence type="ECO:0000313" key="3">
    <source>
        <dbReference type="Proteomes" id="UP000886744"/>
    </source>
</evidence>
<dbReference type="Proteomes" id="UP000886744">
    <property type="component" value="Unassembled WGS sequence"/>
</dbReference>
<name>A0A9D1J6C7_9BACT</name>
<reference evidence="2" key="1">
    <citation type="submission" date="2020-10" db="EMBL/GenBank/DDBJ databases">
        <authorList>
            <person name="Gilroy R."/>
        </authorList>
    </citation>
    <scope>NUCLEOTIDE SEQUENCE</scope>
    <source>
        <strain evidence="2">ChiHjej13B12-12457</strain>
    </source>
</reference>
<feature type="chain" id="PRO_5038570657" evidence="1">
    <location>
        <begin position="22"/>
        <end position="54"/>
    </location>
</feature>
<accession>A0A9D1J6C7</accession>
<proteinExistence type="predicted"/>
<evidence type="ECO:0000313" key="2">
    <source>
        <dbReference type="EMBL" id="HIR62485.1"/>
    </source>
</evidence>